<evidence type="ECO:0000313" key="1">
    <source>
        <dbReference type="EMBL" id="KKL58855.1"/>
    </source>
</evidence>
<accession>A0A0F9FNI3</accession>
<reference evidence="1" key="1">
    <citation type="journal article" date="2015" name="Nature">
        <title>Complex archaea that bridge the gap between prokaryotes and eukaryotes.</title>
        <authorList>
            <person name="Spang A."/>
            <person name="Saw J.H."/>
            <person name="Jorgensen S.L."/>
            <person name="Zaremba-Niedzwiedzka K."/>
            <person name="Martijn J."/>
            <person name="Lind A.E."/>
            <person name="van Eijk R."/>
            <person name="Schleper C."/>
            <person name="Guy L."/>
            <person name="Ettema T.J."/>
        </authorList>
    </citation>
    <scope>NUCLEOTIDE SEQUENCE</scope>
</reference>
<name>A0A0F9FNI3_9ZZZZ</name>
<organism evidence="1">
    <name type="scientific">marine sediment metagenome</name>
    <dbReference type="NCBI Taxonomy" id="412755"/>
    <lineage>
        <taxon>unclassified sequences</taxon>
        <taxon>metagenomes</taxon>
        <taxon>ecological metagenomes</taxon>
    </lineage>
</organism>
<dbReference type="EMBL" id="LAZR01029678">
    <property type="protein sequence ID" value="KKL58855.1"/>
    <property type="molecule type" value="Genomic_DNA"/>
</dbReference>
<gene>
    <name evidence="1" type="ORF">LCGC14_2221210</name>
</gene>
<comment type="caution">
    <text evidence="1">The sequence shown here is derived from an EMBL/GenBank/DDBJ whole genome shotgun (WGS) entry which is preliminary data.</text>
</comment>
<sequence length="43" mass="4924">VKIFLSNLHEVWYEQHYGEPAPAPYPFAHLGHVHKISPATVLE</sequence>
<proteinExistence type="predicted"/>
<protein>
    <submittedName>
        <fullName evidence="1">Uncharacterized protein</fullName>
    </submittedName>
</protein>
<dbReference type="AlphaFoldDB" id="A0A0F9FNI3"/>
<feature type="non-terminal residue" evidence="1">
    <location>
        <position position="1"/>
    </location>
</feature>